<name>A0A382ZTG9_9ZZZZ</name>
<sequence length="25" mass="2947">MVRRKSLPEEFFDRPTLAVTRDLLG</sequence>
<dbReference type="EMBL" id="UINC01186500">
    <property type="protein sequence ID" value="SVD98751.1"/>
    <property type="molecule type" value="Genomic_DNA"/>
</dbReference>
<evidence type="ECO:0000313" key="1">
    <source>
        <dbReference type="EMBL" id="SVD98751.1"/>
    </source>
</evidence>
<proteinExistence type="predicted"/>
<protein>
    <submittedName>
        <fullName evidence="1">Uncharacterized protein</fullName>
    </submittedName>
</protein>
<gene>
    <name evidence="1" type="ORF">METZ01_LOCUS451605</name>
</gene>
<feature type="non-terminal residue" evidence="1">
    <location>
        <position position="25"/>
    </location>
</feature>
<dbReference type="AlphaFoldDB" id="A0A382ZTG9"/>
<accession>A0A382ZTG9</accession>
<organism evidence="1">
    <name type="scientific">marine metagenome</name>
    <dbReference type="NCBI Taxonomy" id="408172"/>
    <lineage>
        <taxon>unclassified sequences</taxon>
        <taxon>metagenomes</taxon>
        <taxon>ecological metagenomes</taxon>
    </lineage>
</organism>
<reference evidence="1" key="1">
    <citation type="submission" date="2018-05" db="EMBL/GenBank/DDBJ databases">
        <authorList>
            <person name="Lanie J.A."/>
            <person name="Ng W.-L."/>
            <person name="Kazmierczak K.M."/>
            <person name="Andrzejewski T.M."/>
            <person name="Davidsen T.M."/>
            <person name="Wayne K.J."/>
            <person name="Tettelin H."/>
            <person name="Glass J.I."/>
            <person name="Rusch D."/>
            <person name="Podicherti R."/>
            <person name="Tsui H.-C.T."/>
            <person name="Winkler M.E."/>
        </authorList>
    </citation>
    <scope>NUCLEOTIDE SEQUENCE</scope>
</reference>